<dbReference type="Gene3D" id="1.10.630.10">
    <property type="entry name" value="Cytochrome P450"/>
    <property type="match status" value="1"/>
</dbReference>
<dbReference type="InterPro" id="IPR036396">
    <property type="entry name" value="Cyt_P450_sf"/>
</dbReference>
<dbReference type="AlphaFoldDB" id="Q4SI75"/>
<dbReference type="KEGG" id="tng:GSTEN00017809G001"/>
<reference evidence="2" key="1">
    <citation type="journal article" date="2004" name="Nature">
        <title>Genome duplication in the teleost fish Tetraodon nigroviridis reveals the early vertebrate proto-karyotype.</title>
        <authorList>
            <person name="Jaillon O."/>
            <person name="Aury J.-M."/>
            <person name="Brunet F."/>
            <person name="Petit J.-L."/>
            <person name="Stange-Thomann N."/>
            <person name="Mauceli E."/>
            <person name="Bouneau L."/>
            <person name="Fischer C."/>
            <person name="Ozouf-Costaz C."/>
            <person name="Bernot A."/>
            <person name="Nicaud S."/>
            <person name="Jaffe D."/>
            <person name="Fisher S."/>
            <person name="Lutfalla G."/>
            <person name="Dossat C."/>
            <person name="Segurens B."/>
            <person name="Dasilva C."/>
            <person name="Salanoubat M."/>
            <person name="Levy M."/>
            <person name="Boudet N."/>
            <person name="Castellano S."/>
            <person name="Anthouard V."/>
            <person name="Jubin C."/>
            <person name="Castelli V."/>
            <person name="Katinka M."/>
            <person name="Vacherie B."/>
            <person name="Biemont C."/>
            <person name="Skalli Z."/>
            <person name="Cattolico L."/>
            <person name="Poulain J."/>
            <person name="De Berardinis V."/>
            <person name="Cruaud C."/>
            <person name="Duprat S."/>
            <person name="Brottier P."/>
            <person name="Coutanceau J.-P."/>
            <person name="Gouzy J."/>
            <person name="Parra G."/>
            <person name="Lardier G."/>
            <person name="Chapple C."/>
            <person name="McKernan K.J."/>
            <person name="McEwan P."/>
            <person name="Bosak S."/>
            <person name="Kellis M."/>
            <person name="Volff J.-N."/>
            <person name="Guigo R."/>
            <person name="Zody M.C."/>
            <person name="Mesirov J."/>
            <person name="Lindblad-Toh K."/>
            <person name="Birren B."/>
            <person name="Nusbaum C."/>
            <person name="Kahn D."/>
            <person name="Robinson-Rechavi M."/>
            <person name="Laudet V."/>
            <person name="Schachter V."/>
            <person name="Quetier F."/>
            <person name="Saurin W."/>
            <person name="Scarpelli C."/>
            <person name="Wincker P."/>
            <person name="Lander E.S."/>
            <person name="Weissenbach J."/>
            <person name="Roest Crollius H."/>
        </authorList>
    </citation>
    <scope>NUCLEOTIDE SEQUENCE [LARGE SCALE GENOMIC DNA]</scope>
</reference>
<evidence type="ECO:0000256" key="1">
    <source>
        <dbReference type="SAM" id="Phobius"/>
    </source>
</evidence>
<reference evidence="2" key="2">
    <citation type="submission" date="2004-02" db="EMBL/GenBank/DDBJ databases">
        <authorList>
            <consortium name="Genoscope"/>
            <consortium name="Whitehead Institute Centre for Genome Research"/>
        </authorList>
    </citation>
    <scope>NUCLEOTIDE SEQUENCE</scope>
</reference>
<keyword evidence="1" id="KW-0812">Transmembrane</keyword>
<gene>
    <name evidence="2" type="ORF">GSTENG00017809001</name>
</gene>
<name>Q4SI75_TETNG</name>
<dbReference type="GO" id="GO:0004497">
    <property type="term" value="F:monooxygenase activity"/>
    <property type="evidence" value="ECO:0007669"/>
    <property type="project" value="InterPro"/>
</dbReference>
<dbReference type="GO" id="GO:0005506">
    <property type="term" value="F:iron ion binding"/>
    <property type="evidence" value="ECO:0007669"/>
    <property type="project" value="InterPro"/>
</dbReference>
<comment type="caution">
    <text evidence="2">The sequence shown here is derived from an EMBL/GenBank/DDBJ whole genome shotgun (WGS) entry which is preliminary data.</text>
</comment>
<evidence type="ECO:0000313" key="2">
    <source>
        <dbReference type="EMBL" id="CAF99657.1"/>
    </source>
</evidence>
<dbReference type="SUPFAM" id="SSF48264">
    <property type="entry name" value="Cytochrome P450"/>
    <property type="match status" value="1"/>
</dbReference>
<feature type="transmembrane region" description="Helical" evidence="1">
    <location>
        <begin position="16"/>
        <end position="34"/>
    </location>
</feature>
<dbReference type="EMBL" id="CAAE01014581">
    <property type="protein sequence ID" value="CAF99657.1"/>
    <property type="molecule type" value="Genomic_DNA"/>
</dbReference>
<organism evidence="2">
    <name type="scientific">Tetraodon nigroviridis</name>
    <name type="common">Spotted green pufferfish</name>
    <name type="synonym">Chelonodon nigroviridis</name>
    <dbReference type="NCBI Taxonomy" id="99883"/>
    <lineage>
        <taxon>Eukaryota</taxon>
        <taxon>Metazoa</taxon>
        <taxon>Chordata</taxon>
        <taxon>Craniata</taxon>
        <taxon>Vertebrata</taxon>
        <taxon>Euteleostomi</taxon>
        <taxon>Actinopterygii</taxon>
        <taxon>Neopterygii</taxon>
        <taxon>Teleostei</taxon>
        <taxon>Neoteleostei</taxon>
        <taxon>Acanthomorphata</taxon>
        <taxon>Eupercaria</taxon>
        <taxon>Tetraodontiformes</taxon>
        <taxon>Tetradontoidea</taxon>
        <taxon>Tetraodontidae</taxon>
        <taxon>Tetraodon</taxon>
    </lineage>
</organism>
<keyword evidence="1" id="KW-1133">Transmembrane helix</keyword>
<dbReference type="GO" id="GO:0016705">
    <property type="term" value="F:oxidoreductase activity, acting on paired donors, with incorporation or reduction of molecular oxygen"/>
    <property type="evidence" value="ECO:0007669"/>
    <property type="project" value="InterPro"/>
</dbReference>
<protein>
    <submittedName>
        <fullName evidence="2">(spotted green pufferfish) hypothetical protein</fullName>
    </submittedName>
</protein>
<keyword evidence="1" id="KW-0472">Membrane</keyword>
<proteinExistence type="predicted"/>
<accession>Q4SI75</accession>
<dbReference type="GO" id="GO:0020037">
    <property type="term" value="F:heme binding"/>
    <property type="evidence" value="ECO:0007669"/>
    <property type="project" value="InterPro"/>
</dbReference>
<sequence length="102" mass="10825">MLPAHSPSLAPPPRDQTLLGLACLAVALLVVLLVRQLVKQRRPPGFPPGPSPIPIIGNIMSLATEPHVFLKKQSEVHGQVIPPRFSSPILTAALQARGSPAH</sequence>